<name>A0A804I613_MUSAM</name>
<keyword evidence="1" id="KW-0732">Signal</keyword>
<dbReference type="AlphaFoldDB" id="A0A804I613"/>
<organism evidence="3 4">
    <name type="scientific">Musa acuminata subsp. malaccensis</name>
    <name type="common">Wild banana</name>
    <name type="synonym">Musa malaccensis</name>
    <dbReference type="NCBI Taxonomy" id="214687"/>
    <lineage>
        <taxon>Eukaryota</taxon>
        <taxon>Viridiplantae</taxon>
        <taxon>Streptophyta</taxon>
        <taxon>Embryophyta</taxon>
        <taxon>Tracheophyta</taxon>
        <taxon>Spermatophyta</taxon>
        <taxon>Magnoliopsida</taxon>
        <taxon>Liliopsida</taxon>
        <taxon>Zingiberales</taxon>
        <taxon>Musaceae</taxon>
        <taxon>Musa</taxon>
    </lineage>
</organism>
<dbReference type="EMBL" id="HG996467">
    <property type="protein sequence ID" value="CAG1862913.1"/>
    <property type="molecule type" value="Genomic_DNA"/>
</dbReference>
<dbReference type="InParanoid" id="A0A804I613"/>
<proteinExistence type="predicted"/>
<reference evidence="3" key="2">
    <citation type="submission" date="2021-05" db="UniProtKB">
        <authorList>
            <consortium name="EnsemblPlants"/>
        </authorList>
    </citation>
    <scope>IDENTIFICATION</scope>
    <source>
        <strain evidence="3">subsp. malaccensis</strain>
    </source>
</reference>
<feature type="chain" id="PRO_5036407684" evidence="1">
    <location>
        <begin position="26"/>
        <end position="63"/>
    </location>
</feature>
<sequence length="63" mass="6786">MLGLATIHGVIVALAVAVLWAGASAAFFEPFNVSYDHRAIITGGKRRMLISAEIHYPRATPHV</sequence>
<protein>
    <submittedName>
        <fullName evidence="2">(wild Malaysian banana) hypothetical protein</fullName>
    </submittedName>
</protein>
<dbReference type="Gene3D" id="3.20.20.80">
    <property type="entry name" value="Glycosidases"/>
    <property type="match status" value="1"/>
</dbReference>
<evidence type="ECO:0000313" key="4">
    <source>
        <dbReference type="Proteomes" id="UP000012960"/>
    </source>
</evidence>
<keyword evidence="4" id="KW-1185">Reference proteome</keyword>
<feature type="signal peptide" evidence="1">
    <location>
        <begin position="1"/>
        <end position="25"/>
    </location>
</feature>
<accession>A0A804I613</accession>
<dbReference type="EnsemblPlants" id="Ma02_t23330.1">
    <property type="protein sequence ID" value="Ma02_p23330.1"/>
    <property type="gene ID" value="Ma02_g23330"/>
</dbReference>
<dbReference type="Gramene" id="Ma02_t23330.1">
    <property type="protein sequence ID" value="Ma02_p23330.1"/>
    <property type="gene ID" value="Ma02_g23330"/>
</dbReference>
<evidence type="ECO:0000256" key="1">
    <source>
        <dbReference type="SAM" id="SignalP"/>
    </source>
</evidence>
<evidence type="ECO:0000313" key="3">
    <source>
        <dbReference type="EnsemblPlants" id="Ma02_p23330.1"/>
    </source>
</evidence>
<evidence type="ECO:0000313" key="2">
    <source>
        <dbReference type="EMBL" id="CAG1862913.1"/>
    </source>
</evidence>
<reference evidence="2" key="1">
    <citation type="submission" date="2021-03" db="EMBL/GenBank/DDBJ databases">
        <authorList>
            <consortium name="Genoscope - CEA"/>
            <person name="William W."/>
        </authorList>
    </citation>
    <scope>NUCLEOTIDE SEQUENCE</scope>
    <source>
        <strain evidence="2">Doubled-haploid Pahang</strain>
    </source>
</reference>
<dbReference type="Proteomes" id="UP000012960">
    <property type="component" value="Unplaced"/>
</dbReference>
<gene>
    <name evidence="2" type="ORF">GSMUA_78070.1</name>
</gene>